<dbReference type="RefSeq" id="WP_145378259.1">
    <property type="nucleotide sequence ID" value="NZ_CP036276.1"/>
</dbReference>
<accession>A0A517ZT83</accession>
<protein>
    <submittedName>
        <fullName evidence="1">Cell division protein FtsQ</fullName>
    </submittedName>
</protein>
<gene>
    <name evidence="1" type="primary">ftsQ</name>
    <name evidence="1" type="ORF">Mal52_41970</name>
</gene>
<name>A0A517ZT83_9PLAN</name>
<reference evidence="1 2" key="1">
    <citation type="submission" date="2019-02" db="EMBL/GenBank/DDBJ databases">
        <title>Deep-cultivation of Planctomycetes and their phenomic and genomic characterization uncovers novel biology.</title>
        <authorList>
            <person name="Wiegand S."/>
            <person name="Jogler M."/>
            <person name="Boedeker C."/>
            <person name="Pinto D."/>
            <person name="Vollmers J."/>
            <person name="Rivas-Marin E."/>
            <person name="Kohn T."/>
            <person name="Peeters S.H."/>
            <person name="Heuer A."/>
            <person name="Rast P."/>
            <person name="Oberbeckmann S."/>
            <person name="Bunk B."/>
            <person name="Jeske O."/>
            <person name="Meyerdierks A."/>
            <person name="Storesund J.E."/>
            <person name="Kallscheuer N."/>
            <person name="Luecker S."/>
            <person name="Lage O.M."/>
            <person name="Pohl T."/>
            <person name="Merkel B.J."/>
            <person name="Hornburger P."/>
            <person name="Mueller R.-W."/>
            <person name="Bruemmer F."/>
            <person name="Labrenz M."/>
            <person name="Spormann A.M."/>
            <person name="Op den Camp H."/>
            <person name="Overmann J."/>
            <person name="Amann R."/>
            <person name="Jetten M.S.M."/>
            <person name="Mascher T."/>
            <person name="Medema M.H."/>
            <person name="Devos D.P."/>
            <person name="Kaster A.-K."/>
            <person name="Ovreas L."/>
            <person name="Rohde M."/>
            <person name="Galperin M.Y."/>
            <person name="Jogler C."/>
        </authorList>
    </citation>
    <scope>NUCLEOTIDE SEQUENCE [LARGE SCALE GENOMIC DNA]</scope>
    <source>
        <strain evidence="1 2">Mal52</strain>
    </source>
</reference>
<keyword evidence="2" id="KW-1185">Reference proteome</keyword>
<dbReference type="GO" id="GO:0051301">
    <property type="term" value="P:cell division"/>
    <property type="evidence" value="ECO:0007669"/>
    <property type="project" value="UniProtKB-KW"/>
</dbReference>
<sequence>MGTIAAIAIGFEIAVNRLAAKVDIKDVGRAYVPGKPPALTTRNIMAKKSRTKTRTRSKPSPDSGWGSALVKGLFQPGRLLVLAAAIVTAIVIRITVGWLPDLAERDEYIVNATTVEVTSPPRMVPPNFVQQAFERSDMPEQMSLLDESVTQRVHDALQRHPWVAEVSRVSKQAPGRIVADLKYRRPIAMVEVARGVYPIDPDGTLLPPADFTVSDAQRYPLVEGVVSTPQGPEGTNWGDPAVNGAADLATLLESSWEEFQLEKIHCRPGLSDSTPAFELISRGGSRIMWGCAPAEARPGEPDAEQKIQRLRKYLKHFGNFEKPDGPYEIDIRHWQEISRTPLTVGLERSVR</sequence>
<keyword evidence="1" id="KW-0131">Cell cycle</keyword>
<keyword evidence="1" id="KW-0132">Cell division</keyword>
<dbReference type="EMBL" id="CP036276">
    <property type="protein sequence ID" value="QDU45702.1"/>
    <property type="molecule type" value="Genomic_DNA"/>
</dbReference>
<evidence type="ECO:0000313" key="1">
    <source>
        <dbReference type="EMBL" id="QDU45702.1"/>
    </source>
</evidence>
<dbReference type="Proteomes" id="UP000319383">
    <property type="component" value="Chromosome"/>
</dbReference>
<dbReference type="KEGG" id="sdyn:Mal52_41970"/>
<organism evidence="1 2">
    <name type="scientific">Symmachiella dynata</name>
    <dbReference type="NCBI Taxonomy" id="2527995"/>
    <lineage>
        <taxon>Bacteria</taxon>
        <taxon>Pseudomonadati</taxon>
        <taxon>Planctomycetota</taxon>
        <taxon>Planctomycetia</taxon>
        <taxon>Planctomycetales</taxon>
        <taxon>Planctomycetaceae</taxon>
        <taxon>Symmachiella</taxon>
    </lineage>
</organism>
<proteinExistence type="predicted"/>
<evidence type="ECO:0000313" key="2">
    <source>
        <dbReference type="Proteomes" id="UP000319383"/>
    </source>
</evidence>
<dbReference type="AlphaFoldDB" id="A0A517ZT83"/>